<evidence type="ECO:0000313" key="1">
    <source>
        <dbReference type="EMBL" id="KAF8438483.1"/>
    </source>
</evidence>
<reference evidence="1" key="1">
    <citation type="submission" date="2019-10" db="EMBL/GenBank/DDBJ databases">
        <authorList>
            <consortium name="DOE Joint Genome Institute"/>
            <person name="Kuo A."/>
            <person name="Miyauchi S."/>
            <person name="Kiss E."/>
            <person name="Drula E."/>
            <person name="Kohler A."/>
            <person name="Sanchez-Garcia M."/>
            <person name="Andreopoulos B."/>
            <person name="Barry K.W."/>
            <person name="Bonito G."/>
            <person name="Buee M."/>
            <person name="Carver A."/>
            <person name="Chen C."/>
            <person name="Cichocki N."/>
            <person name="Clum A."/>
            <person name="Culley D."/>
            <person name="Crous P.W."/>
            <person name="Fauchery L."/>
            <person name="Girlanda M."/>
            <person name="Hayes R."/>
            <person name="Keri Z."/>
            <person name="LaButti K."/>
            <person name="Lipzen A."/>
            <person name="Lombard V."/>
            <person name="Magnuson J."/>
            <person name="Maillard F."/>
            <person name="Morin E."/>
            <person name="Murat C."/>
            <person name="Nolan M."/>
            <person name="Ohm R."/>
            <person name="Pangilinan J."/>
            <person name="Pereira M."/>
            <person name="Perotto S."/>
            <person name="Peter M."/>
            <person name="Riley R."/>
            <person name="Sitrit Y."/>
            <person name="Stielow B."/>
            <person name="Szollosi G."/>
            <person name="Zifcakova L."/>
            <person name="Stursova M."/>
            <person name="Spatafora J.W."/>
            <person name="Tedersoo L."/>
            <person name="Vaario L.-M."/>
            <person name="Yamada A."/>
            <person name="Yan M."/>
            <person name="Wang P."/>
            <person name="Xu J."/>
            <person name="Bruns T."/>
            <person name="Baldrian P."/>
            <person name="Vilgalys R."/>
            <person name="Henrissat B."/>
            <person name="Grigoriev I.V."/>
            <person name="Hibbett D."/>
            <person name="Nagy L.G."/>
            <person name="Martin F.M."/>
        </authorList>
    </citation>
    <scope>NUCLEOTIDE SEQUENCE</scope>
    <source>
        <strain evidence="1">BED1</strain>
    </source>
</reference>
<gene>
    <name evidence="1" type="ORF">L210DRAFT_3646738</name>
</gene>
<protein>
    <submittedName>
        <fullName evidence="1">Uncharacterized protein</fullName>
    </submittedName>
</protein>
<dbReference type="AlphaFoldDB" id="A0AAD4BST7"/>
<sequence>MQNAISRLLATTYFTVLEADRQLLPNFEASLLGSNTGFQKPHSEVPVMMSILQVELNINLPVRIPIHIFATHPQSHPHSRGYLLRSPFFLITKLCFDILTPPIVSPPCYVGACQSRTTLVLDVLRFSSRLPALRERVAGVVTQEAEKLRSTGTFRVCLAVGQWMVKVKTPARMRRWT</sequence>
<keyword evidence="2" id="KW-1185">Reference proteome</keyword>
<accession>A0AAD4BST7</accession>
<comment type="caution">
    <text evidence="1">The sequence shown here is derived from an EMBL/GenBank/DDBJ whole genome shotgun (WGS) entry which is preliminary data.</text>
</comment>
<reference evidence="1" key="2">
    <citation type="journal article" date="2020" name="Nat. Commun.">
        <title>Large-scale genome sequencing of mycorrhizal fungi provides insights into the early evolution of symbiotic traits.</title>
        <authorList>
            <person name="Miyauchi S."/>
            <person name="Kiss E."/>
            <person name="Kuo A."/>
            <person name="Drula E."/>
            <person name="Kohler A."/>
            <person name="Sanchez-Garcia M."/>
            <person name="Morin E."/>
            <person name="Andreopoulos B."/>
            <person name="Barry K.W."/>
            <person name="Bonito G."/>
            <person name="Buee M."/>
            <person name="Carver A."/>
            <person name="Chen C."/>
            <person name="Cichocki N."/>
            <person name="Clum A."/>
            <person name="Culley D."/>
            <person name="Crous P.W."/>
            <person name="Fauchery L."/>
            <person name="Girlanda M."/>
            <person name="Hayes R.D."/>
            <person name="Keri Z."/>
            <person name="LaButti K."/>
            <person name="Lipzen A."/>
            <person name="Lombard V."/>
            <person name="Magnuson J."/>
            <person name="Maillard F."/>
            <person name="Murat C."/>
            <person name="Nolan M."/>
            <person name="Ohm R.A."/>
            <person name="Pangilinan J."/>
            <person name="Pereira M.F."/>
            <person name="Perotto S."/>
            <person name="Peter M."/>
            <person name="Pfister S."/>
            <person name="Riley R."/>
            <person name="Sitrit Y."/>
            <person name="Stielow J.B."/>
            <person name="Szollosi G."/>
            <person name="Zifcakova L."/>
            <person name="Stursova M."/>
            <person name="Spatafora J.W."/>
            <person name="Tedersoo L."/>
            <person name="Vaario L.M."/>
            <person name="Yamada A."/>
            <person name="Yan M."/>
            <person name="Wang P."/>
            <person name="Xu J."/>
            <person name="Bruns T."/>
            <person name="Baldrian P."/>
            <person name="Vilgalys R."/>
            <person name="Dunand C."/>
            <person name="Henrissat B."/>
            <person name="Grigoriev I.V."/>
            <person name="Hibbett D."/>
            <person name="Nagy L.G."/>
            <person name="Martin F.M."/>
        </authorList>
    </citation>
    <scope>NUCLEOTIDE SEQUENCE</scope>
    <source>
        <strain evidence="1">BED1</strain>
    </source>
</reference>
<dbReference type="EMBL" id="WHUW01000016">
    <property type="protein sequence ID" value="KAF8438483.1"/>
    <property type="molecule type" value="Genomic_DNA"/>
</dbReference>
<proteinExistence type="predicted"/>
<name>A0AAD4BST7_BOLED</name>
<organism evidence="1 2">
    <name type="scientific">Boletus edulis BED1</name>
    <dbReference type="NCBI Taxonomy" id="1328754"/>
    <lineage>
        <taxon>Eukaryota</taxon>
        <taxon>Fungi</taxon>
        <taxon>Dikarya</taxon>
        <taxon>Basidiomycota</taxon>
        <taxon>Agaricomycotina</taxon>
        <taxon>Agaricomycetes</taxon>
        <taxon>Agaricomycetidae</taxon>
        <taxon>Boletales</taxon>
        <taxon>Boletineae</taxon>
        <taxon>Boletaceae</taxon>
        <taxon>Boletoideae</taxon>
        <taxon>Boletus</taxon>
    </lineage>
</organism>
<dbReference type="Proteomes" id="UP001194468">
    <property type="component" value="Unassembled WGS sequence"/>
</dbReference>
<evidence type="ECO:0000313" key="2">
    <source>
        <dbReference type="Proteomes" id="UP001194468"/>
    </source>
</evidence>